<gene>
    <name evidence="2" type="ORF">GCM10011335_21260</name>
</gene>
<feature type="compositionally biased region" description="Basic and acidic residues" evidence="1">
    <location>
        <begin position="67"/>
        <end position="81"/>
    </location>
</feature>
<evidence type="ECO:0000256" key="1">
    <source>
        <dbReference type="SAM" id="MobiDB-lite"/>
    </source>
</evidence>
<reference evidence="2" key="1">
    <citation type="journal article" date="2014" name="Int. J. Syst. Evol. Microbiol.">
        <title>Complete genome sequence of Corynebacterium casei LMG S-19264T (=DSM 44701T), isolated from a smear-ripened cheese.</title>
        <authorList>
            <consortium name="US DOE Joint Genome Institute (JGI-PGF)"/>
            <person name="Walter F."/>
            <person name="Albersmeier A."/>
            <person name="Kalinowski J."/>
            <person name="Ruckert C."/>
        </authorList>
    </citation>
    <scope>NUCLEOTIDE SEQUENCE</scope>
    <source>
        <strain evidence="2">CGMCC 1.15493</strain>
    </source>
</reference>
<dbReference type="AlphaFoldDB" id="A0A916XX05"/>
<keyword evidence="3" id="KW-1185">Reference proteome</keyword>
<protein>
    <submittedName>
        <fullName evidence="2">Uncharacterized protein</fullName>
    </submittedName>
</protein>
<sequence>MRAEMRLESVERLPRAGGGGAENDVDGGGLGGDHRGDPRRIAQPARIQRTLMIALSRQGNGGMRMPQEVERGEEFSRHAIS</sequence>
<feature type="region of interest" description="Disordered" evidence="1">
    <location>
        <begin position="1"/>
        <end position="43"/>
    </location>
</feature>
<evidence type="ECO:0000313" key="2">
    <source>
        <dbReference type="EMBL" id="GGD18129.1"/>
    </source>
</evidence>
<organism evidence="2 3">
    <name type="scientific">Aureimonas glaciei</name>
    <dbReference type="NCBI Taxonomy" id="1776957"/>
    <lineage>
        <taxon>Bacteria</taxon>
        <taxon>Pseudomonadati</taxon>
        <taxon>Pseudomonadota</taxon>
        <taxon>Alphaproteobacteria</taxon>
        <taxon>Hyphomicrobiales</taxon>
        <taxon>Aurantimonadaceae</taxon>
        <taxon>Aureimonas</taxon>
    </lineage>
</organism>
<feature type="region of interest" description="Disordered" evidence="1">
    <location>
        <begin position="56"/>
        <end position="81"/>
    </location>
</feature>
<proteinExistence type="predicted"/>
<evidence type="ECO:0000313" key="3">
    <source>
        <dbReference type="Proteomes" id="UP000613160"/>
    </source>
</evidence>
<name>A0A916XX05_9HYPH</name>
<reference evidence="2" key="2">
    <citation type="submission" date="2020-09" db="EMBL/GenBank/DDBJ databases">
        <authorList>
            <person name="Sun Q."/>
            <person name="Zhou Y."/>
        </authorList>
    </citation>
    <scope>NUCLEOTIDE SEQUENCE</scope>
    <source>
        <strain evidence="2">CGMCC 1.15493</strain>
    </source>
</reference>
<comment type="caution">
    <text evidence="2">The sequence shown here is derived from an EMBL/GenBank/DDBJ whole genome shotgun (WGS) entry which is preliminary data.</text>
</comment>
<accession>A0A916XX05</accession>
<feature type="compositionally biased region" description="Basic and acidic residues" evidence="1">
    <location>
        <begin position="1"/>
        <end position="14"/>
    </location>
</feature>
<dbReference type="EMBL" id="BMJJ01000004">
    <property type="protein sequence ID" value="GGD18129.1"/>
    <property type="molecule type" value="Genomic_DNA"/>
</dbReference>
<dbReference type="Proteomes" id="UP000613160">
    <property type="component" value="Unassembled WGS sequence"/>
</dbReference>
<feature type="compositionally biased region" description="Gly residues" evidence="1">
    <location>
        <begin position="16"/>
        <end position="31"/>
    </location>
</feature>